<dbReference type="RefSeq" id="WP_195800573.1">
    <property type="nucleotide sequence ID" value="NZ_CP061379.1"/>
</dbReference>
<gene>
    <name evidence="3" type="ORF">IC761_31770</name>
</gene>
<protein>
    <submittedName>
        <fullName evidence="3">Uncharacterized protein</fullName>
    </submittedName>
</protein>
<sequence>MIRRLMVPIAAAMVTIPMVVMGAAGAQAQGFPAPLPGQTAPDSAFPPVNGSAPVASVGTAPQASFPANGAAPIGGGGFSAAPPTQGGPGEDCMKAFMPLREEAEKRGKLIKAASDRHAAPDEACKLIKNFSQAEFKMIKYVEANAAKCGIPAQVGDQMKNGHKNTEAMQAKVCNVAQQMQNQPRGPAGPSLSEVLGSGSAPEANAGKKGGSTFDTLNGNVLTR</sequence>
<name>A0A7S9D4E3_9BRAD</name>
<feature type="chain" id="PRO_5033027063" evidence="2">
    <location>
        <begin position="29"/>
        <end position="223"/>
    </location>
</feature>
<dbReference type="KEGG" id="bcou:IC761_31770"/>
<evidence type="ECO:0000256" key="2">
    <source>
        <dbReference type="SAM" id="SignalP"/>
    </source>
</evidence>
<keyword evidence="4" id="KW-1185">Reference proteome</keyword>
<proteinExistence type="predicted"/>
<evidence type="ECO:0000256" key="1">
    <source>
        <dbReference type="SAM" id="MobiDB-lite"/>
    </source>
</evidence>
<reference evidence="3 4" key="1">
    <citation type="submission" date="2020-09" db="EMBL/GenBank/DDBJ databases">
        <title>Complete genomes of bradyrhizobia occurring on native shrubby legumes in Australia.</title>
        <authorList>
            <person name="Lafay B."/>
        </authorList>
    </citation>
    <scope>NUCLEOTIDE SEQUENCE [LARGE SCALE GENOMIC DNA]</scope>
    <source>
        <strain evidence="3 4">BDV5040</strain>
    </source>
</reference>
<dbReference type="Proteomes" id="UP000594621">
    <property type="component" value="Chromosome"/>
</dbReference>
<dbReference type="EMBL" id="CP061379">
    <property type="protein sequence ID" value="QPF90995.1"/>
    <property type="molecule type" value="Genomic_DNA"/>
</dbReference>
<keyword evidence="2" id="KW-0732">Signal</keyword>
<feature type="compositionally biased region" description="Polar residues" evidence="1">
    <location>
        <begin position="212"/>
        <end position="223"/>
    </location>
</feature>
<evidence type="ECO:0000313" key="3">
    <source>
        <dbReference type="EMBL" id="QPF90995.1"/>
    </source>
</evidence>
<organism evidence="3 4">
    <name type="scientific">Bradyrhizobium commune</name>
    <dbReference type="NCBI Taxonomy" id="83627"/>
    <lineage>
        <taxon>Bacteria</taxon>
        <taxon>Pseudomonadati</taxon>
        <taxon>Pseudomonadota</taxon>
        <taxon>Alphaproteobacteria</taxon>
        <taxon>Hyphomicrobiales</taxon>
        <taxon>Nitrobacteraceae</taxon>
        <taxon>Bradyrhizobium</taxon>
    </lineage>
</organism>
<feature type="region of interest" description="Disordered" evidence="1">
    <location>
        <begin position="178"/>
        <end position="223"/>
    </location>
</feature>
<evidence type="ECO:0000313" key="4">
    <source>
        <dbReference type="Proteomes" id="UP000594621"/>
    </source>
</evidence>
<accession>A0A7S9D4E3</accession>
<feature type="signal peptide" evidence="2">
    <location>
        <begin position="1"/>
        <end position="28"/>
    </location>
</feature>
<dbReference type="AlphaFoldDB" id="A0A7S9D4E3"/>